<keyword evidence="1 3" id="KW-0489">Methyltransferase</keyword>
<reference evidence="5 6" key="1">
    <citation type="submission" date="2018-07" db="EMBL/GenBank/DDBJ databases">
        <title>Genomic Encyclopedia of Type Strains, Phase IV (KMG-IV): sequencing the most valuable type-strain genomes for metagenomic binning, comparative biology and taxonomic classification.</title>
        <authorList>
            <person name="Goeker M."/>
        </authorList>
    </citation>
    <scope>NUCLEOTIDE SEQUENCE [LARGE SCALE GENOMIC DNA]</scope>
    <source>
        <strain evidence="5 6">DSM 21634</strain>
    </source>
</reference>
<evidence type="ECO:0000313" key="5">
    <source>
        <dbReference type="EMBL" id="RCW66738.1"/>
    </source>
</evidence>
<keyword evidence="3" id="KW-0479">Metal-binding</keyword>
<dbReference type="AlphaFoldDB" id="A0A368XI93"/>
<dbReference type="Gene3D" id="3.20.20.330">
    <property type="entry name" value="Homocysteine-binding-like domain"/>
    <property type="match status" value="1"/>
</dbReference>
<evidence type="ECO:0000313" key="6">
    <source>
        <dbReference type="Proteomes" id="UP000252884"/>
    </source>
</evidence>
<feature type="binding site" evidence="3">
    <location>
        <position position="225"/>
    </location>
    <ligand>
        <name>Zn(2+)</name>
        <dbReference type="ChEBI" id="CHEBI:29105"/>
    </ligand>
</feature>
<dbReference type="GO" id="GO:0032259">
    <property type="term" value="P:methylation"/>
    <property type="evidence" value="ECO:0007669"/>
    <property type="project" value="UniProtKB-KW"/>
</dbReference>
<dbReference type="OrthoDB" id="9803687at2"/>
<dbReference type="PROSITE" id="PS50970">
    <property type="entry name" value="HCY"/>
    <property type="match status" value="1"/>
</dbReference>
<keyword evidence="3" id="KW-0862">Zinc</keyword>
<dbReference type="PANTHER" id="PTHR11103">
    <property type="entry name" value="SLR1189 PROTEIN"/>
    <property type="match status" value="1"/>
</dbReference>
<dbReference type="Pfam" id="PF02574">
    <property type="entry name" value="S-methyl_trans"/>
    <property type="match status" value="1"/>
</dbReference>
<feature type="binding site" evidence="3">
    <location>
        <position position="295"/>
    </location>
    <ligand>
        <name>Zn(2+)</name>
        <dbReference type="ChEBI" id="CHEBI:29105"/>
    </ligand>
</feature>
<proteinExistence type="predicted"/>
<dbReference type="EMBL" id="QPJK01000010">
    <property type="protein sequence ID" value="RCW66738.1"/>
    <property type="molecule type" value="Genomic_DNA"/>
</dbReference>
<comment type="caution">
    <text evidence="5">The sequence shown here is derived from an EMBL/GenBank/DDBJ whole genome shotgun (WGS) entry which is preliminary data.</text>
</comment>
<dbReference type="InterPro" id="IPR003726">
    <property type="entry name" value="HCY_dom"/>
</dbReference>
<keyword evidence="2 3" id="KW-0808">Transferase</keyword>
<protein>
    <submittedName>
        <fullName evidence="5">Homocysteine S-methyltransferase</fullName>
    </submittedName>
</protein>
<accession>A0A368XI93</accession>
<dbReference type="RefSeq" id="WP_114471252.1">
    <property type="nucleotide sequence ID" value="NZ_QPJK01000010.1"/>
</dbReference>
<dbReference type="GO" id="GO:0046872">
    <property type="term" value="F:metal ion binding"/>
    <property type="evidence" value="ECO:0007669"/>
    <property type="project" value="UniProtKB-KW"/>
</dbReference>
<comment type="cofactor">
    <cofactor evidence="3">
        <name>Zn(2+)</name>
        <dbReference type="ChEBI" id="CHEBI:29105"/>
    </cofactor>
</comment>
<gene>
    <name evidence="5" type="ORF">DES41_110103</name>
</gene>
<dbReference type="SUPFAM" id="SSF82282">
    <property type="entry name" value="Homocysteine S-methyltransferase"/>
    <property type="match status" value="1"/>
</dbReference>
<evidence type="ECO:0000256" key="2">
    <source>
        <dbReference type="ARBA" id="ARBA00022679"/>
    </source>
</evidence>
<evidence type="ECO:0000256" key="1">
    <source>
        <dbReference type="ARBA" id="ARBA00022603"/>
    </source>
</evidence>
<name>A0A368XI93_9BURK</name>
<keyword evidence="6" id="KW-1185">Reference proteome</keyword>
<feature type="domain" description="Hcy-binding" evidence="4">
    <location>
        <begin position="2"/>
        <end position="309"/>
    </location>
</feature>
<dbReference type="GO" id="GO:0008168">
    <property type="term" value="F:methyltransferase activity"/>
    <property type="evidence" value="ECO:0007669"/>
    <property type="project" value="UniProtKB-UniRule"/>
</dbReference>
<dbReference type="PANTHER" id="PTHR11103:SF18">
    <property type="entry name" value="SLR1189 PROTEIN"/>
    <property type="match status" value="1"/>
</dbReference>
<sequence>MTTALLPQLGGGLFLSDGGLETTLVYLQGVELPQFAAFVLLNDDAGRERLRRYYRPYLELCADTPGAGFVLETPTWRANPDWGSLLGYDAAALAQANIEAVRLVSELRAAWRPRLAGPVVLSGIIGPRGDGYVADAPSSIDDAAAYHRPQAASLRDGGVDMLAAVTMTNSAEAVGIARSAKKVGLPVAISFTVETDGRLPNGESLREAMAKVDADTPPAYFAVNCAHPSHFEACLADGGDWTARIRGIRANASTLSHAELDAATELDIGDPVDLGDRYRRLRIPLPALNVLGGCCGTDQRHLRAIRDAWVLAA</sequence>
<dbReference type="Proteomes" id="UP000252884">
    <property type="component" value="Unassembled WGS sequence"/>
</dbReference>
<evidence type="ECO:0000259" key="4">
    <source>
        <dbReference type="PROSITE" id="PS50970"/>
    </source>
</evidence>
<evidence type="ECO:0000256" key="3">
    <source>
        <dbReference type="PROSITE-ProRule" id="PRU00333"/>
    </source>
</evidence>
<dbReference type="InterPro" id="IPR036589">
    <property type="entry name" value="HCY_dom_sf"/>
</dbReference>
<organism evidence="5 6">
    <name type="scientific">Pseudorhodoferax soli</name>
    <dbReference type="NCBI Taxonomy" id="545864"/>
    <lineage>
        <taxon>Bacteria</taxon>
        <taxon>Pseudomonadati</taxon>
        <taxon>Pseudomonadota</taxon>
        <taxon>Betaproteobacteria</taxon>
        <taxon>Burkholderiales</taxon>
        <taxon>Comamonadaceae</taxon>
    </lineage>
</organism>
<feature type="binding site" evidence="3">
    <location>
        <position position="294"/>
    </location>
    <ligand>
        <name>Zn(2+)</name>
        <dbReference type="ChEBI" id="CHEBI:29105"/>
    </ligand>
</feature>